<name>A0A1B7MSC2_9AGAM</name>
<keyword evidence="3" id="KW-1185">Reference proteome</keyword>
<proteinExistence type="predicted"/>
<dbReference type="InParanoid" id="A0A1B7MSC2"/>
<dbReference type="OrthoDB" id="5125733at2759"/>
<evidence type="ECO:0000313" key="3">
    <source>
        <dbReference type="Proteomes" id="UP000092154"/>
    </source>
</evidence>
<dbReference type="STRING" id="1314800.A0A1B7MSC2"/>
<dbReference type="EMBL" id="KV448493">
    <property type="protein sequence ID" value="OAX35514.1"/>
    <property type="molecule type" value="Genomic_DNA"/>
</dbReference>
<organism evidence="2 3">
    <name type="scientific">Rhizopogon vinicolor AM-OR11-026</name>
    <dbReference type="NCBI Taxonomy" id="1314800"/>
    <lineage>
        <taxon>Eukaryota</taxon>
        <taxon>Fungi</taxon>
        <taxon>Dikarya</taxon>
        <taxon>Basidiomycota</taxon>
        <taxon>Agaricomycotina</taxon>
        <taxon>Agaricomycetes</taxon>
        <taxon>Agaricomycetidae</taxon>
        <taxon>Boletales</taxon>
        <taxon>Suillineae</taxon>
        <taxon>Rhizopogonaceae</taxon>
        <taxon>Rhizopogon</taxon>
    </lineage>
</organism>
<protein>
    <submittedName>
        <fullName evidence="2">HET-domain-containing protein</fullName>
    </submittedName>
</protein>
<reference evidence="2 3" key="1">
    <citation type="submission" date="2016-06" db="EMBL/GenBank/DDBJ databases">
        <title>Comparative genomics of the ectomycorrhizal sister species Rhizopogon vinicolor and Rhizopogon vesiculosus (Basidiomycota: Boletales) reveals a divergence of the mating type B locus.</title>
        <authorList>
            <consortium name="DOE Joint Genome Institute"/>
            <person name="Mujic A.B."/>
            <person name="Kuo A."/>
            <person name="Tritt A."/>
            <person name="Lipzen A."/>
            <person name="Chen C."/>
            <person name="Johnson J."/>
            <person name="Sharma A."/>
            <person name="Barry K."/>
            <person name="Grigoriev I.V."/>
            <person name="Spatafora J.W."/>
        </authorList>
    </citation>
    <scope>NUCLEOTIDE SEQUENCE [LARGE SCALE GENOMIC DNA]</scope>
    <source>
        <strain evidence="2 3">AM-OR11-026</strain>
    </source>
</reference>
<evidence type="ECO:0000259" key="1">
    <source>
        <dbReference type="Pfam" id="PF06985"/>
    </source>
</evidence>
<evidence type="ECO:0000313" key="2">
    <source>
        <dbReference type="EMBL" id="OAX35514.1"/>
    </source>
</evidence>
<gene>
    <name evidence="2" type="ORF">K503DRAFT_868216</name>
</gene>
<feature type="domain" description="Heterokaryon incompatibility" evidence="1">
    <location>
        <begin position="231"/>
        <end position="377"/>
    </location>
</feature>
<dbReference type="Proteomes" id="UP000092154">
    <property type="component" value="Unassembled WGS sequence"/>
</dbReference>
<dbReference type="Pfam" id="PF06985">
    <property type="entry name" value="HET"/>
    <property type="match status" value="1"/>
</dbReference>
<dbReference type="AlphaFoldDB" id="A0A1B7MSC2"/>
<dbReference type="InterPro" id="IPR010730">
    <property type="entry name" value="HET"/>
</dbReference>
<accession>A0A1B7MSC2</accession>
<dbReference type="PANTHER" id="PTHR33112:SF12">
    <property type="entry name" value="HETEROKARYON INCOMPATIBILITY DOMAIN-CONTAINING PROTEIN"/>
    <property type="match status" value="1"/>
</dbReference>
<sequence>MFCLSKRRRTTRTQDFSLHPLPSSQAEENTIEDDSPLCSTCSTLDFRAILRYVIPSRHAVPIGHLTDIFDKCDQCGLCRLVTTLIRRMWRLDELPGIDLAGITCALYTVESSTLKRLRDVHHHRLYINTSHRPRDATIALVATQLPLTLEIQLLEEDAHKLGRTKELHGRRVNWNVNIGLLKRWIHICENEHAQKCETVWWRGAREVLPKTVRVLDVTCMTIVSAPPTCRYVALSYVWGGTGKEYWTTRANLKKRSMPGGLDTTVLPGTILDTIQLIRQLGERYLWIDALCIVQDDLEDKAVQIGVMDIIYGSSVFTVFAAGGISVRDPLPGIRPGTRDSQQQIIKIQGLHFAVPLTFLSEAISSSVWHQRGWTYQELMLSRRRIFFTEQQVHFECGVDMWSEGVVAEPVGYPWTARYLDDYGAGSGSFTSAPLDFVNQAYMRHYMEIIGQYTQRKLTVESDIVDAVAALLKALTEAYNVPGGHYVKAFRFGMPLGDLAQALLWQPTANALHSRRVHADGISTPWPSWSWTGWRGAARYSSVSVFRDIQGGPESSSTIFVYESLVEQWYIVDNDCQPVLQDVRRFGRTGEDIQEGNSNIYVAPNGDINLQQLIIENTLLRPGTLIFKTSSAHFDITRADDVAGADVTTNYAIYSILMDIPRPSTLVGRVILPCSTSSSTSCEFIVLSRAGHCKGLYDEDVLRKPYFGCMLYVMAVYKKQDERMMKRLGVGVIVEEAWLNSTAEQNIVFLE</sequence>
<dbReference type="PANTHER" id="PTHR33112">
    <property type="entry name" value="DOMAIN PROTEIN, PUTATIVE-RELATED"/>
    <property type="match status" value="1"/>
</dbReference>